<dbReference type="RefSeq" id="XP_009843272.1">
    <property type="nucleotide sequence ID" value="XM_009844970.1"/>
</dbReference>
<dbReference type="VEuPathDB" id="FungiDB:H257_16518"/>
<proteinExistence type="predicted"/>
<dbReference type="AlphaFoldDB" id="W4FKC0"/>
<evidence type="ECO:0000313" key="1">
    <source>
        <dbReference type="EMBL" id="ETV67284.1"/>
    </source>
</evidence>
<dbReference type="GeneID" id="20818514"/>
<reference evidence="1" key="1">
    <citation type="submission" date="2013-12" db="EMBL/GenBank/DDBJ databases">
        <title>The Genome Sequence of Aphanomyces astaci APO3.</title>
        <authorList>
            <consortium name="The Broad Institute Genomics Platform"/>
            <person name="Russ C."/>
            <person name="Tyler B."/>
            <person name="van West P."/>
            <person name="Dieguez-Uribeondo J."/>
            <person name="Young S.K."/>
            <person name="Zeng Q."/>
            <person name="Gargeya S."/>
            <person name="Fitzgerald M."/>
            <person name="Abouelleil A."/>
            <person name="Alvarado L."/>
            <person name="Chapman S.B."/>
            <person name="Gainer-Dewar J."/>
            <person name="Goldberg J."/>
            <person name="Griggs A."/>
            <person name="Gujja S."/>
            <person name="Hansen M."/>
            <person name="Howarth C."/>
            <person name="Imamovic A."/>
            <person name="Ireland A."/>
            <person name="Larimer J."/>
            <person name="McCowan C."/>
            <person name="Murphy C."/>
            <person name="Pearson M."/>
            <person name="Poon T.W."/>
            <person name="Priest M."/>
            <person name="Roberts A."/>
            <person name="Saif S."/>
            <person name="Shea T."/>
            <person name="Sykes S."/>
            <person name="Wortman J."/>
            <person name="Nusbaum C."/>
            <person name="Birren B."/>
        </authorList>
    </citation>
    <scope>NUCLEOTIDE SEQUENCE [LARGE SCALE GENOMIC DNA]</scope>
    <source>
        <strain evidence="1">APO3</strain>
    </source>
</reference>
<dbReference type="EMBL" id="KI913200">
    <property type="protein sequence ID" value="ETV67284.1"/>
    <property type="molecule type" value="Genomic_DNA"/>
</dbReference>
<gene>
    <name evidence="1" type="ORF">H257_16518</name>
</gene>
<protein>
    <submittedName>
        <fullName evidence="1">Uncharacterized protein</fullName>
    </submittedName>
</protein>
<organism evidence="1">
    <name type="scientific">Aphanomyces astaci</name>
    <name type="common">Crayfish plague agent</name>
    <dbReference type="NCBI Taxonomy" id="112090"/>
    <lineage>
        <taxon>Eukaryota</taxon>
        <taxon>Sar</taxon>
        <taxon>Stramenopiles</taxon>
        <taxon>Oomycota</taxon>
        <taxon>Saprolegniomycetes</taxon>
        <taxon>Saprolegniales</taxon>
        <taxon>Verrucalvaceae</taxon>
        <taxon>Aphanomyces</taxon>
    </lineage>
</organism>
<sequence length="233" mass="26230">MFGMLVGSVFDGLAVSTSLLMELHSLIQQRVLEPPTWPLVFEASFSEAYEGFSVVPSSGRWYYHYNTSSGGSKRWRVDHLEPQRNNFCGCVLPDESSSCQLFFTPDGLYVNFPALDNECCRLCTAEGGCSPLKPDWLSRAHPTRSAGADIIDGRQCYQYCTPGAQFLDCMSYDAFGWPCRYSESWSPSPTLHIVHNLTFTSWTNHINDPHIFDLPMPCQTPCPRQFPACMNPN</sequence>
<dbReference type="OrthoDB" id="406551at2759"/>
<accession>W4FKC0</accession>
<name>W4FKC0_APHAT</name>